<name>A0A6J4NSC4_9ACTN</name>
<dbReference type="InterPro" id="IPR036249">
    <property type="entry name" value="Thioredoxin-like_sf"/>
</dbReference>
<organism evidence="1">
    <name type="scientific">uncultured Rubrobacteraceae bacterium</name>
    <dbReference type="NCBI Taxonomy" id="349277"/>
    <lineage>
        <taxon>Bacteria</taxon>
        <taxon>Bacillati</taxon>
        <taxon>Actinomycetota</taxon>
        <taxon>Rubrobacteria</taxon>
        <taxon>Rubrobacterales</taxon>
        <taxon>Rubrobacteraceae</taxon>
        <taxon>environmental samples</taxon>
    </lineage>
</organism>
<sequence length="77" mass="8374">MVSIDASETPQSIEAFNDAAGIEEPLPTVLYSDEVIQEFGVSALETTVILDRDGEEVYRDVAVSDADTLRAELEDVL</sequence>
<dbReference type="EMBL" id="CADCUW010000117">
    <property type="protein sequence ID" value="CAA9395491.1"/>
    <property type="molecule type" value="Genomic_DNA"/>
</dbReference>
<proteinExistence type="predicted"/>
<dbReference type="SUPFAM" id="SSF52833">
    <property type="entry name" value="Thioredoxin-like"/>
    <property type="match status" value="1"/>
</dbReference>
<protein>
    <submittedName>
        <fullName evidence="1">Uncharacterized protein</fullName>
    </submittedName>
</protein>
<accession>A0A6J4NSC4</accession>
<dbReference type="Gene3D" id="3.40.30.10">
    <property type="entry name" value="Glutaredoxin"/>
    <property type="match status" value="1"/>
</dbReference>
<dbReference type="AlphaFoldDB" id="A0A6J4NSC4"/>
<gene>
    <name evidence="1" type="ORF">AVDCRST_MAG01-01-772</name>
</gene>
<evidence type="ECO:0000313" key="1">
    <source>
        <dbReference type="EMBL" id="CAA9395491.1"/>
    </source>
</evidence>
<reference evidence="1" key="1">
    <citation type="submission" date="2020-02" db="EMBL/GenBank/DDBJ databases">
        <authorList>
            <person name="Meier V. D."/>
        </authorList>
    </citation>
    <scope>NUCLEOTIDE SEQUENCE</scope>
    <source>
        <strain evidence="1">AVDCRST_MAG01</strain>
    </source>
</reference>